<feature type="region of interest" description="Disordered" evidence="1">
    <location>
        <begin position="1189"/>
        <end position="1258"/>
    </location>
</feature>
<evidence type="ECO:0000256" key="1">
    <source>
        <dbReference type="SAM" id="MobiDB-lite"/>
    </source>
</evidence>
<feature type="region of interest" description="Disordered" evidence="1">
    <location>
        <begin position="543"/>
        <end position="567"/>
    </location>
</feature>
<organism evidence="2 3">
    <name type="scientific">Roseovarius nanhaiticus</name>
    <dbReference type="NCBI Taxonomy" id="573024"/>
    <lineage>
        <taxon>Bacteria</taxon>
        <taxon>Pseudomonadati</taxon>
        <taxon>Pseudomonadota</taxon>
        <taxon>Alphaproteobacteria</taxon>
        <taxon>Rhodobacterales</taxon>
        <taxon>Roseobacteraceae</taxon>
        <taxon>Roseovarius</taxon>
    </lineage>
</organism>
<feature type="compositionally biased region" description="Basic and acidic residues" evidence="1">
    <location>
        <begin position="1198"/>
        <end position="1209"/>
    </location>
</feature>
<proteinExistence type="predicted"/>
<feature type="compositionally biased region" description="Basic and acidic residues" evidence="1">
    <location>
        <begin position="1226"/>
        <end position="1242"/>
    </location>
</feature>
<dbReference type="RefSeq" id="WP_076533836.1">
    <property type="nucleotide sequence ID" value="NZ_FTNV01000002.1"/>
</dbReference>
<accession>A0A1N7GX60</accession>
<dbReference type="STRING" id="573024.SAMN05216208_3153"/>
<dbReference type="EMBL" id="FTNV01000002">
    <property type="protein sequence ID" value="SIS17018.1"/>
    <property type="molecule type" value="Genomic_DNA"/>
</dbReference>
<gene>
    <name evidence="2" type="ORF">SAMN05421666_2166</name>
</gene>
<dbReference type="Proteomes" id="UP000186019">
    <property type="component" value="Unassembled WGS sequence"/>
</dbReference>
<protein>
    <submittedName>
        <fullName evidence="2">Uncharacterized protein</fullName>
    </submittedName>
</protein>
<feature type="compositionally biased region" description="Low complexity" evidence="1">
    <location>
        <begin position="544"/>
        <end position="553"/>
    </location>
</feature>
<sequence length="1763" mass="192659">MHSLNFATKEELARAGLAPPDIDIFNELRTRHGELTSAMFETPPDGMSERGALILLEMFSGGDAVDARMTRLALTLSPAPPIPSRETATLTLSYNSDIDREFRTLAFDITLRGPSDLNVYDISHDHIIEAEVQTEDGNTLMSRTAMRDPANLDSDGLMASWTLSPGLRPGERWDQDGAEIYARLQIETRERRVAEPVDAGPPTRIHRSGRYQVLGQPQFRFDGYTLAIGFPGDALFDDLGSIFTAPNQSSFALLNPVDPKLDAIRQRLSFEPASLDFEGMFELGPLMREGVTAPGWVWMLSGPDIMIGYEPDADFYAPRPDLVITLPARGAVSDGGGTPFNVTEKSLLDRPELFAGDPGVNCRPFDQPGRILGERRFSTALRVTQPYVAESKQTTIFPTDVTERPVDYPRSAADDAREIDYDSDPRALYQAKTVTYGHIIETAVRYRSNGYSLGDIAYSLTLAPRQKRQIVKMDYMRRESAMRIEDTVSDDQVADETERTRSYDNAVEASLDEWARGRSRASTTSAAAGMGFAMPGFVAGGGVASSTSSSSSSQEGGRRTAASETQDLRDSIRRWGESVRSMQSTVITENEQSESIQGVSEVIQNINYTRSLSVIYYEILRHLRIDTEIAGVSECLYVPLPVRDFTDTRIRRYRDVLRRYARGYWEKLAFRHLDHLPDDLDNSDLPEGRRADQPLSSLSGSLWVRIGLGMPGEGEVADAIAAATDKTLTEETIGSIYQKAFSVFAPYLGRPVSTLITKKFAASPAERNRYFQSEIAPNMARRYIDELVLLDADDKPLSADFTMASSYRFGSVLRVDFTVDLGEEDLSRADLEKLTVRLNDKFIPESEGATPERTLPKNSFFTVTRASLRYANDLYEASASSDKGERDLVSGDGGEADPSGALLTFRLSWADRRNIRDLVAEAYKSFTARLAARPFFYHKAIWWNMDRDELFTLLDGYAISRDDPRSLASVIQHRPLGIVGNSLVFRTTSDTPLDPMFDSFDTLKNHYVAGLRPTDPMRISLPTDGLYARAHLDGCVAAEEHNGSFEWVFDNVEPELAGLPDSIFDQRRAEPANLTPSAFPTPIINLQNAPQAPGVSGLDGVLGAVQNAGAFRDMAGLAGTQENVRAGLAASTGLATAFGGMALQGALAQMESDAKAGTNLKAMMDALKQGVEKGVLTADGAAGAGQAMADRLAAGQDEAQKQHERDTEKAALGGKGGGEVTTTGKDGTRSVKKNPEPAEEPGKAPAKPSKPVGHVKWLPRGDGRQDLLLYNFKVGDLTPALHPDHIAALRAISVQIKGVEDIEAIEGRASATKSKTDDPEEKNEDLSIARMELVWIELMRYALAPQSNIDKQKYLSDDDPIRARYTAELSGIDDGVGDEDPVERSVFVKLARKVDPKPKPKPVPEIPDGFDIPEITCVGHTLNIGDDITIVVQNNTFIQNNTKIVGGDDLSGLTVQSADGNTGNIVIGSPGAEVEMTATLPTDTPGKTPEVSVDAAPTRLWHIDISQPRVSGASPDELLDQLEALLRAAANVADTTPSAEMSIGIPGVGEVKLSEINGPKTILTFFSEVATAVIGQGSMVRKTLRGLMTGTVEVDVRIHARPASAPDRTDKWIGRTFTLSGPGTYYAREVENPTATIEGVRKFKYETASAHRLSDWEFLPALSTAQLKFKNGSLPQDILDLASFLSELLSLVRRSDMPSGLDVVESEIEAFISKIDFVSRFIGHTEDFVFKPSGEIEERANDITVGRSVTMFDLPSGSFRAKT</sequence>
<keyword evidence="3" id="KW-1185">Reference proteome</keyword>
<reference evidence="2 3" key="1">
    <citation type="submission" date="2017-01" db="EMBL/GenBank/DDBJ databases">
        <authorList>
            <person name="Mah S.A."/>
            <person name="Swanson W.J."/>
            <person name="Moy G.W."/>
            <person name="Vacquier V.D."/>
        </authorList>
    </citation>
    <scope>NUCLEOTIDE SEQUENCE [LARGE SCALE GENOMIC DNA]</scope>
    <source>
        <strain evidence="2 3">DSM 29590</strain>
    </source>
</reference>
<evidence type="ECO:0000313" key="2">
    <source>
        <dbReference type="EMBL" id="SIS17018.1"/>
    </source>
</evidence>
<evidence type="ECO:0000313" key="3">
    <source>
        <dbReference type="Proteomes" id="UP000186019"/>
    </source>
</evidence>
<name>A0A1N7GX60_9RHOB</name>